<proteinExistence type="predicted"/>
<reference evidence="1" key="1">
    <citation type="submission" date="2021-02" db="EMBL/GenBank/DDBJ databases">
        <authorList>
            <person name="Nowell W R."/>
        </authorList>
    </citation>
    <scope>NUCLEOTIDE SEQUENCE</scope>
</reference>
<dbReference type="Proteomes" id="UP000663855">
    <property type="component" value="Unassembled WGS sequence"/>
</dbReference>
<protein>
    <submittedName>
        <fullName evidence="1">Uncharacterized protein</fullName>
    </submittedName>
</protein>
<comment type="caution">
    <text evidence="1">The sequence shown here is derived from an EMBL/GenBank/DDBJ whole genome shotgun (WGS) entry which is preliminary data.</text>
</comment>
<dbReference type="EMBL" id="CAJNOV010000307">
    <property type="protein sequence ID" value="CAF1018281.1"/>
    <property type="molecule type" value="Genomic_DNA"/>
</dbReference>
<evidence type="ECO:0000313" key="2">
    <source>
        <dbReference type="Proteomes" id="UP000663855"/>
    </source>
</evidence>
<gene>
    <name evidence="1" type="ORF">CJN711_LOCUS3181</name>
</gene>
<accession>A0A814I561</accession>
<dbReference type="AlphaFoldDB" id="A0A814I561"/>
<evidence type="ECO:0000313" key="1">
    <source>
        <dbReference type="EMBL" id="CAF1018281.1"/>
    </source>
</evidence>
<sequence length="165" mass="19662">MPAGQARLDRVRPGNRFAWPGRNRPGARPGYVGNEMFEKALDLFEQIDIELGDLPRWLSTFMEYSEEYFTKCCSICANEKDIEWRLKIQQKIGSEQRYDEKLNYLKSLQHYIANIPFYLYHLLCAIIQYQPQLNKRLIFARLLYNYMIDHTINRANVYYSFLTGK</sequence>
<organism evidence="1 2">
    <name type="scientific">Rotaria magnacalcarata</name>
    <dbReference type="NCBI Taxonomy" id="392030"/>
    <lineage>
        <taxon>Eukaryota</taxon>
        <taxon>Metazoa</taxon>
        <taxon>Spiralia</taxon>
        <taxon>Gnathifera</taxon>
        <taxon>Rotifera</taxon>
        <taxon>Eurotatoria</taxon>
        <taxon>Bdelloidea</taxon>
        <taxon>Philodinida</taxon>
        <taxon>Philodinidae</taxon>
        <taxon>Rotaria</taxon>
    </lineage>
</organism>
<name>A0A814I561_9BILA</name>